<proteinExistence type="predicted"/>
<evidence type="ECO:0000313" key="1">
    <source>
        <dbReference type="EMBL" id="EFA77139.1"/>
    </source>
</evidence>
<sequence length="171" mass="19471">MTSFQSNIIGNFTIKATLPESNALWNISPDHNLNVKPLVHDLKTDHVTYTYIDDESREKLLKIAEEYNATLRIDLIPLENNKKANFIYHRSGDHTNLKGDINVILINQKDSIGTYLQLLISPLYALESINKTADNVNLKGDINVILIYQKDSIGTYLQLVYIPPVIHLIQQ</sequence>
<organism evidence="1 2">
    <name type="scientific">Heterostelium pallidum (strain ATCC 26659 / Pp 5 / PN500)</name>
    <name type="common">Cellular slime mold</name>
    <name type="synonym">Polysphondylium pallidum</name>
    <dbReference type="NCBI Taxonomy" id="670386"/>
    <lineage>
        <taxon>Eukaryota</taxon>
        <taxon>Amoebozoa</taxon>
        <taxon>Evosea</taxon>
        <taxon>Eumycetozoa</taxon>
        <taxon>Dictyostelia</taxon>
        <taxon>Acytosteliales</taxon>
        <taxon>Acytosteliaceae</taxon>
        <taxon>Heterostelium</taxon>
    </lineage>
</organism>
<dbReference type="EMBL" id="ADBJ01000044">
    <property type="protein sequence ID" value="EFA77139.1"/>
    <property type="molecule type" value="Genomic_DNA"/>
</dbReference>
<reference evidence="1 2" key="1">
    <citation type="journal article" date="2011" name="Genome Res.">
        <title>Phylogeny-wide analysis of social amoeba genomes highlights ancient origins for complex intercellular communication.</title>
        <authorList>
            <person name="Heidel A.J."/>
            <person name="Lawal H.M."/>
            <person name="Felder M."/>
            <person name="Schilde C."/>
            <person name="Helps N.R."/>
            <person name="Tunggal B."/>
            <person name="Rivero F."/>
            <person name="John U."/>
            <person name="Schleicher M."/>
            <person name="Eichinger L."/>
            <person name="Platzer M."/>
            <person name="Noegel A.A."/>
            <person name="Schaap P."/>
            <person name="Gloeckner G."/>
        </authorList>
    </citation>
    <scope>NUCLEOTIDE SEQUENCE [LARGE SCALE GENOMIC DNA]</scope>
    <source>
        <strain evidence="2">ATCC 26659 / Pp 5 / PN500</strain>
    </source>
</reference>
<dbReference type="GeneID" id="31365366"/>
<dbReference type="RefSeq" id="XP_020429268.1">
    <property type="nucleotide sequence ID" value="XM_020580681.1"/>
</dbReference>
<dbReference type="InParanoid" id="D3BPC9"/>
<accession>D3BPC9</accession>
<comment type="caution">
    <text evidence="1">The sequence shown here is derived from an EMBL/GenBank/DDBJ whole genome shotgun (WGS) entry which is preliminary data.</text>
</comment>
<name>D3BPC9_HETP5</name>
<evidence type="ECO:0000313" key="2">
    <source>
        <dbReference type="Proteomes" id="UP000001396"/>
    </source>
</evidence>
<dbReference type="Proteomes" id="UP000001396">
    <property type="component" value="Unassembled WGS sequence"/>
</dbReference>
<protein>
    <submittedName>
        <fullName evidence="1">Uncharacterized protein</fullName>
    </submittedName>
</protein>
<dbReference type="AlphaFoldDB" id="D3BPC9"/>
<gene>
    <name evidence="1" type="ORF">PPL_09894</name>
</gene>
<keyword evidence="2" id="KW-1185">Reference proteome</keyword>